<keyword evidence="2" id="KW-0285">Flavoprotein</keyword>
<dbReference type="Proteomes" id="UP000285530">
    <property type="component" value="Unassembled WGS sequence"/>
</dbReference>
<dbReference type="EMBL" id="QZEV01000027">
    <property type="protein sequence ID" value="RJL05277.1"/>
    <property type="molecule type" value="Genomic_DNA"/>
</dbReference>
<keyword evidence="3" id="KW-0274">FAD</keyword>
<dbReference type="PANTHER" id="PTHR42887">
    <property type="entry name" value="OS12G0638800 PROTEIN"/>
    <property type="match status" value="1"/>
</dbReference>
<evidence type="ECO:0000256" key="2">
    <source>
        <dbReference type="ARBA" id="ARBA00022630"/>
    </source>
</evidence>
<gene>
    <name evidence="6" type="ORF">D3P06_07555</name>
</gene>
<dbReference type="AlphaFoldDB" id="A0A418ZXR4"/>
<dbReference type="NCBIfam" id="TIGR00275">
    <property type="entry name" value="aminoacetone oxidase family FAD-binding enzyme"/>
    <property type="match status" value="1"/>
</dbReference>
<evidence type="ECO:0000256" key="3">
    <source>
        <dbReference type="ARBA" id="ARBA00022827"/>
    </source>
</evidence>
<evidence type="ECO:0000259" key="5">
    <source>
        <dbReference type="Pfam" id="PF22780"/>
    </source>
</evidence>
<dbReference type="InterPro" id="IPR022460">
    <property type="entry name" value="Flavoprotein_PP4765"/>
</dbReference>
<dbReference type="SUPFAM" id="SSF51905">
    <property type="entry name" value="FAD/NAD(P)-binding domain"/>
    <property type="match status" value="1"/>
</dbReference>
<dbReference type="InterPro" id="IPR023166">
    <property type="entry name" value="BaiN-like_dom_sf"/>
</dbReference>
<dbReference type="OrthoDB" id="5288829at2"/>
<reference evidence="6 7" key="1">
    <citation type="submission" date="2018-09" db="EMBL/GenBank/DDBJ databases">
        <title>Paracoccus onubensis nov. sp. a moderate halophilic bacterium isolated from Gruta de las Maravillas (Aracena, Spain).</title>
        <authorList>
            <person name="Jurado V."/>
            <person name="Gutierrez-Patricio S."/>
            <person name="Gonzalez-Pimentel J.L."/>
            <person name="Laiz L."/>
            <person name="Saiz-Jimenez C."/>
        </authorList>
    </citation>
    <scope>NUCLEOTIDE SEQUENCE [LARGE SCALE GENOMIC DNA]</scope>
    <source>
        <strain evidence="6 7">DSM 19484</strain>
    </source>
</reference>
<comment type="caution">
    <text evidence="6">The sequence shown here is derived from an EMBL/GenBank/DDBJ whole genome shotgun (WGS) entry which is preliminary data.</text>
</comment>
<comment type="cofactor">
    <cofactor evidence="1">
        <name>FAD</name>
        <dbReference type="ChEBI" id="CHEBI:57692"/>
    </cofactor>
</comment>
<organism evidence="6 7">
    <name type="scientific">Paracoccus aestuarii</name>
    <dbReference type="NCBI Taxonomy" id="453842"/>
    <lineage>
        <taxon>Bacteria</taxon>
        <taxon>Pseudomonadati</taxon>
        <taxon>Pseudomonadota</taxon>
        <taxon>Alphaproteobacteria</taxon>
        <taxon>Rhodobacterales</taxon>
        <taxon>Paracoccaceae</taxon>
        <taxon>Paracoccus</taxon>
    </lineage>
</organism>
<dbReference type="Gene3D" id="2.40.30.10">
    <property type="entry name" value="Translation factors"/>
    <property type="match status" value="1"/>
</dbReference>
<proteinExistence type="predicted"/>
<accession>A0A418ZXR4</accession>
<evidence type="ECO:0000313" key="7">
    <source>
        <dbReference type="Proteomes" id="UP000285530"/>
    </source>
</evidence>
<protein>
    <submittedName>
        <fullName evidence="6">TIGR03862 family flavoprotein</fullName>
    </submittedName>
</protein>
<dbReference type="PANTHER" id="PTHR42887:SF1">
    <property type="entry name" value="BLR3961 PROTEIN"/>
    <property type="match status" value="1"/>
</dbReference>
<feature type="domain" description="RsdA/BaiN/AoA(So)-like Rossmann fold-like" evidence="4">
    <location>
        <begin position="5"/>
        <end position="386"/>
    </location>
</feature>
<evidence type="ECO:0000256" key="1">
    <source>
        <dbReference type="ARBA" id="ARBA00001974"/>
    </source>
</evidence>
<dbReference type="SUPFAM" id="SSF160996">
    <property type="entry name" value="HI0933 insert domain-like"/>
    <property type="match status" value="1"/>
</dbReference>
<dbReference type="NCBIfam" id="TIGR03862">
    <property type="entry name" value="flavo_PP4765"/>
    <property type="match status" value="1"/>
</dbReference>
<dbReference type="InterPro" id="IPR057661">
    <property type="entry name" value="RsdA/BaiN/AoA(So)_Rossmann"/>
</dbReference>
<dbReference type="InterPro" id="IPR004792">
    <property type="entry name" value="BaiN-like"/>
</dbReference>
<dbReference type="Pfam" id="PF22780">
    <property type="entry name" value="HI0933_like_1st"/>
    <property type="match status" value="1"/>
</dbReference>
<keyword evidence="7" id="KW-1185">Reference proteome</keyword>
<dbReference type="InterPro" id="IPR036188">
    <property type="entry name" value="FAD/NAD-bd_sf"/>
</dbReference>
<dbReference type="Pfam" id="PF03486">
    <property type="entry name" value="HI0933_like"/>
    <property type="match status" value="1"/>
</dbReference>
<sequence>MSLALVIGAGPAGLMAAEALMAPGRRVILADAMPSPARKLLMAGKSGLNLTKDEPAAVFADQIAGRAPDPGGFLQVDGRDFGPESVRAWAEGLGIALFSGSTGRVFPVGMKASPLLRAWLARLEAGGVTLRRRWRWTGLGDGFRFDTPEGPRDVAPQVTVLALGGASWPRLGSDAGWVPILAGAGVAIAPFRPANMGLRVDWSDPMRRFQGQAVKGTAIRAGGAVSRGEWVVTRHGVEGGGIYALSAQIRDGAAAVIDLAPDLTAERLARRFAQARGRLSIGNWLRRVLGCPLRVALMLEWGRPLPQDPAGWAARAKALPLRHAGVMGLDRAISSAGGIRAEALTPDLELRALPGTFAAGEMLDWEAPTGGYLLTACLATGLRAGRAAAARIAP</sequence>
<feature type="domain" description="RsdA/BaiN/AoA(So)-like insert" evidence="5">
    <location>
        <begin position="192"/>
        <end position="289"/>
    </location>
</feature>
<dbReference type="Gene3D" id="1.10.8.260">
    <property type="entry name" value="HI0933 insert domain-like"/>
    <property type="match status" value="1"/>
</dbReference>
<dbReference type="Gene3D" id="3.50.50.60">
    <property type="entry name" value="FAD/NAD(P)-binding domain"/>
    <property type="match status" value="1"/>
</dbReference>
<dbReference type="InterPro" id="IPR055178">
    <property type="entry name" value="RsdA/BaiN/AoA(So)-like_dom"/>
</dbReference>
<evidence type="ECO:0000313" key="6">
    <source>
        <dbReference type="EMBL" id="RJL05277.1"/>
    </source>
</evidence>
<name>A0A418ZXR4_9RHOB</name>
<evidence type="ECO:0000259" key="4">
    <source>
        <dbReference type="Pfam" id="PF03486"/>
    </source>
</evidence>